<name>A0A3G5A9X9_9VIRU</name>
<proteinExistence type="predicted"/>
<evidence type="ECO:0000313" key="1">
    <source>
        <dbReference type="EMBL" id="AYV83902.1"/>
    </source>
</evidence>
<protein>
    <submittedName>
        <fullName evidence="1">Uncharacterized protein</fullName>
    </submittedName>
</protein>
<organism evidence="1">
    <name type="scientific">Hyperionvirus sp</name>
    <dbReference type="NCBI Taxonomy" id="2487770"/>
    <lineage>
        <taxon>Viruses</taxon>
        <taxon>Varidnaviria</taxon>
        <taxon>Bamfordvirae</taxon>
        <taxon>Nucleocytoviricota</taxon>
        <taxon>Megaviricetes</taxon>
        <taxon>Imitervirales</taxon>
        <taxon>Mimiviridae</taxon>
        <taxon>Klosneuvirinae</taxon>
    </lineage>
</organism>
<gene>
    <name evidence="1" type="ORF">Hyperionvirus13_45</name>
</gene>
<reference evidence="1" key="1">
    <citation type="submission" date="2018-10" db="EMBL/GenBank/DDBJ databases">
        <title>Hidden diversity of soil giant viruses.</title>
        <authorList>
            <person name="Schulz F."/>
            <person name="Alteio L."/>
            <person name="Goudeau D."/>
            <person name="Ryan E.M."/>
            <person name="Malmstrom R.R."/>
            <person name="Blanchard J."/>
            <person name="Woyke T."/>
        </authorList>
    </citation>
    <scope>NUCLEOTIDE SEQUENCE</scope>
    <source>
        <strain evidence="1">HYV1</strain>
    </source>
</reference>
<sequence>MTTFAEIKHALPFATQIGFTSNTVYFTMPDHKQITISLEEFHKGFPNYDIINYKSYVSTADNKLKFEVPPTSALGKVLYTQTAKSI</sequence>
<dbReference type="EMBL" id="MK072395">
    <property type="protein sequence ID" value="AYV83902.1"/>
    <property type="molecule type" value="Genomic_DNA"/>
</dbReference>
<accession>A0A3G5A9X9</accession>